<accession>A0A7X2NUR3</accession>
<name>A0A7X2NUR3_9FIRM</name>
<sequence>MKTSDLNRLIRLLKLYRKETSSREADSLLKTMENITSSSKAGRKPKYTEETKKMILRLRHQNLSVRKIASAAGCSVGYAHQVLKANEAKIHKGEEYE</sequence>
<dbReference type="EMBL" id="VUMN01000067">
    <property type="protein sequence ID" value="MSS59861.1"/>
    <property type="molecule type" value="Genomic_DNA"/>
</dbReference>
<comment type="caution">
    <text evidence="1">The sequence shown here is derived from an EMBL/GenBank/DDBJ whole genome shotgun (WGS) entry which is preliminary data.</text>
</comment>
<dbReference type="Proteomes" id="UP000461880">
    <property type="component" value="Unassembled WGS sequence"/>
</dbReference>
<reference evidence="1 2" key="1">
    <citation type="submission" date="2019-08" db="EMBL/GenBank/DDBJ databases">
        <title>In-depth cultivation of the pig gut microbiome towards novel bacterial diversity and tailored functional studies.</title>
        <authorList>
            <person name="Wylensek D."/>
            <person name="Hitch T.C.A."/>
            <person name="Clavel T."/>
        </authorList>
    </citation>
    <scope>NUCLEOTIDE SEQUENCE [LARGE SCALE GENOMIC DNA]</scope>
    <source>
        <strain evidence="1 2">Oil+RF-744-GAM-WT-6</strain>
    </source>
</reference>
<dbReference type="SUPFAM" id="SSF46689">
    <property type="entry name" value="Homeodomain-like"/>
    <property type="match status" value="1"/>
</dbReference>
<gene>
    <name evidence="1" type="ORF">FYJ51_13270</name>
</gene>
<evidence type="ECO:0000313" key="2">
    <source>
        <dbReference type="Proteomes" id="UP000461880"/>
    </source>
</evidence>
<dbReference type="AlphaFoldDB" id="A0A7X2NUR3"/>
<evidence type="ECO:0008006" key="3">
    <source>
        <dbReference type="Google" id="ProtNLM"/>
    </source>
</evidence>
<organism evidence="1 2">
    <name type="scientific">Stecheria intestinalis</name>
    <dbReference type="NCBI Taxonomy" id="2606630"/>
    <lineage>
        <taxon>Bacteria</taxon>
        <taxon>Bacillati</taxon>
        <taxon>Bacillota</taxon>
        <taxon>Erysipelotrichia</taxon>
        <taxon>Erysipelotrichales</taxon>
        <taxon>Erysipelotrichaceae</taxon>
        <taxon>Stecheria</taxon>
    </lineage>
</organism>
<keyword evidence="2" id="KW-1185">Reference proteome</keyword>
<evidence type="ECO:0000313" key="1">
    <source>
        <dbReference type="EMBL" id="MSS59861.1"/>
    </source>
</evidence>
<protein>
    <recommendedName>
        <fullName evidence="3">Resolvase HTH domain-containing protein</fullName>
    </recommendedName>
</protein>
<proteinExistence type="predicted"/>
<dbReference type="InterPro" id="IPR009057">
    <property type="entry name" value="Homeodomain-like_sf"/>
</dbReference>
<dbReference type="RefSeq" id="WP_154506021.1">
    <property type="nucleotide sequence ID" value="NZ_VUMN01000067.1"/>
</dbReference>